<evidence type="ECO:0000256" key="2">
    <source>
        <dbReference type="ARBA" id="ARBA00009347"/>
    </source>
</evidence>
<dbReference type="Gene3D" id="1.10.540.10">
    <property type="entry name" value="Acyl-CoA dehydrogenase/oxidase, N-terminal domain"/>
    <property type="match status" value="1"/>
</dbReference>
<protein>
    <submittedName>
        <fullName evidence="7">Acyl-CoA dehydrogenase family protein</fullName>
        <ecNumber evidence="7">1.-.-.-</ecNumber>
    </submittedName>
</protein>
<feature type="domain" description="Acyl-CoA dehydrogenase/oxidase C-terminal" evidence="6">
    <location>
        <begin position="229"/>
        <end position="363"/>
    </location>
</feature>
<dbReference type="SUPFAM" id="SSF56645">
    <property type="entry name" value="Acyl-CoA dehydrogenase NM domain-like"/>
    <property type="match status" value="1"/>
</dbReference>
<evidence type="ECO:0000256" key="4">
    <source>
        <dbReference type="ARBA" id="ARBA00022827"/>
    </source>
</evidence>
<accession>A0ABW2XVL7</accession>
<gene>
    <name evidence="7" type="ORF">ACFQZM_33800</name>
</gene>
<dbReference type="Proteomes" id="UP001597063">
    <property type="component" value="Unassembled WGS sequence"/>
</dbReference>
<dbReference type="InterPro" id="IPR037069">
    <property type="entry name" value="AcylCoA_DH/ox_N_sf"/>
</dbReference>
<dbReference type="InterPro" id="IPR036250">
    <property type="entry name" value="AcylCo_DH-like_C"/>
</dbReference>
<dbReference type="InterPro" id="IPR009100">
    <property type="entry name" value="AcylCoA_DH/oxidase_NM_dom_sf"/>
</dbReference>
<dbReference type="PANTHER" id="PTHR43884">
    <property type="entry name" value="ACYL-COA DEHYDROGENASE"/>
    <property type="match status" value="1"/>
</dbReference>
<proteinExistence type="inferred from homology"/>
<dbReference type="EC" id="1.-.-.-" evidence="7"/>
<dbReference type="SUPFAM" id="SSF47203">
    <property type="entry name" value="Acyl-CoA dehydrogenase C-terminal domain-like"/>
    <property type="match status" value="1"/>
</dbReference>
<dbReference type="RefSeq" id="WP_131760103.1">
    <property type="nucleotide sequence ID" value="NZ_CAACUY010000102.1"/>
</dbReference>
<dbReference type="EMBL" id="JBHTGP010000017">
    <property type="protein sequence ID" value="MFD0689503.1"/>
    <property type="molecule type" value="Genomic_DNA"/>
</dbReference>
<keyword evidence="3" id="KW-0285">Flavoprotein</keyword>
<dbReference type="PANTHER" id="PTHR43884:SF20">
    <property type="entry name" value="ACYL-COA DEHYDROGENASE FADE28"/>
    <property type="match status" value="1"/>
</dbReference>
<comment type="caution">
    <text evidence="7">The sequence shown here is derived from an EMBL/GenBank/DDBJ whole genome shotgun (WGS) entry which is preliminary data.</text>
</comment>
<organism evidence="7 8">
    <name type="scientific">Actinomadura fibrosa</name>
    <dbReference type="NCBI Taxonomy" id="111802"/>
    <lineage>
        <taxon>Bacteria</taxon>
        <taxon>Bacillati</taxon>
        <taxon>Actinomycetota</taxon>
        <taxon>Actinomycetes</taxon>
        <taxon>Streptosporangiales</taxon>
        <taxon>Thermomonosporaceae</taxon>
        <taxon>Actinomadura</taxon>
    </lineage>
</organism>
<dbReference type="InterPro" id="IPR009075">
    <property type="entry name" value="AcylCo_DH/oxidase_C"/>
</dbReference>
<evidence type="ECO:0000256" key="1">
    <source>
        <dbReference type="ARBA" id="ARBA00001974"/>
    </source>
</evidence>
<comment type="cofactor">
    <cofactor evidence="1">
        <name>FAD</name>
        <dbReference type="ChEBI" id="CHEBI:57692"/>
    </cofactor>
</comment>
<dbReference type="Pfam" id="PF00441">
    <property type="entry name" value="Acyl-CoA_dh_1"/>
    <property type="match status" value="1"/>
</dbReference>
<evidence type="ECO:0000256" key="3">
    <source>
        <dbReference type="ARBA" id="ARBA00022630"/>
    </source>
</evidence>
<keyword evidence="4" id="KW-0274">FAD</keyword>
<dbReference type="CDD" id="cd00567">
    <property type="entry name" value="ACAD"/>
    <property type="match status" value="1"/>
</dbReference>
<dbReference type="InterPro" id="IPR046373">
    <property type="entry name" value="Acyl-CoA_Oxase/DH_mid-dom_sf"/>
</dbReference>
<keyword evidence="5 7" id="KW-0560">Oxidoreductase</keyword>
<dbReference type="Gene3D" id="2.40.110.10">
    <property type="entry name" value="Butyryl-CoA Dehydrogenase, subunit A, domain 2"/>
    <property type="match status" value="1"/>
</dbReference>
<reference evidence="8" key="1">
    <citation type="journal article" date="2019" name="Int. J. Syst. Evol. Microbiol.">
        <title>The Global Catalogue of Microorganisms (GCM) 10K type strain sequencing project: providing services to taxonomists for standard genome sequencing and annotation.</title>
        <authorList>
            <consortium name="The Broad Institute Genomics Platform"/>
            <consortium name="The Broad Institute Genome Sequencing Center for Infectious Disease"/>
            <person name="Wu L."/>
            <person name="Ma J."/>
        </authorList>
    </citation>
    <scope>NUCLEOTIDE SEQUENCE [LARGE SCALE GENOMIC DNA]</scope>
    <source>
        <strain evidence="8">JCM 9371</strain>
    </source>
</reference>
<comment type="similarity">
    <text evidence="2">Belongs to the acyl-CoA dehydrogenase family.</text>
</comment>
<dbReference type="Gene3D" id="1.20.140.10">
    <property type="entry name" value="Butyryl-CoA Dehydrogenase, subunit A, domain 3"/>
    <property type="match status" value="1"/>
</dbReference>
<evidence type="ECO:0000259" key="6">
    <source>
        <dbReference type="Pfam" id="PF00441"/>
    </source>
</evidence>
<name>A0ABW2XVL7_9ACTN</name>
<evidence type="ECO:0000256" key="5">
    <source>
        <dbReference type="ARBA" id="ARBA00023002"/>
    </source>
</evidence>
<evidence type="ECO:0000313" key="8">
    <source>
        <dbReference type="Proteomes" id="UP001597063"/>
    </source>
</evidence>
<sequence>MPGGDLSEFHDELRAVAAGLLGAAGAGPGAGAGDRVPVDWQRVAAAGWPGFEVPGALGGADATFAEVAVVLREFGRAAARGPYPAVAALAVGALGLLEPGPGRDGLLRDTAAGGAVPVLALDAETDDPAPFRLARTPDGPVLDGAAGFVLDAPAAGRLLVPALDPGGTAVIVDTGPRADGLDVTERPVVDATRAVGRVAAGGVTVRPESVWRFRGDPDGALRRLRDRAAVAMACDSLGLSEAMLDATVAYASVREQFGRRIGSFQAVKHACADMFVQVALARKLVAAAVRAQAEGSAEAGVAASMAKSYACAAAVDVVGKAMQLHGGMGYTWESGVHVYLKRAVLNRSLFGPPALHRRRLAERYRGSAERA</sequence>
<evidence type="ECO:0000313" key="7">
    <source>
        <dbReference type="EMBL" id="MFD0689503.1"/>
    </source>
</evidence>
<dbReference type="GO" id="GO:0016491">
    <property type="term" value="F:oxidoreductase activity"/>
    <property type="evidence" value="ECO:0007669"/>
    <property type="project" value="UniProtKB-KW"/>
</dbReference>
<keyword evidence="8" id="KW-1185">Reference proteome</keyword>